<dbReference type="GO" id="GO:0006508">
    <property type="term" value="P:proteolysis"/>
    <property type="evidence" value="ECO:0007669"/>
    <property type="project" value="InterPro"/>
</dbReference>
<feature type="region of interest" description="Disordered" evidence="3">
    <location>
        <begin position="86"/>
        <end position="134"/>
    </location>
</feature>
<dbReference type="EMBL" id="DAKRPA010000437">
    <property type="protein sequence ID" value="DAZ92399.1"/>
    <property type="molecule type" value="Genomic_DNA"/>
</dbReference>
<comment type="caution">
    <text evidence="1">Lacks conserved residue(s) required for the propagation of feature annotation.</text>
</comment>
<dbReference type="PROSITE" id="PS50203">
    <property type="entry name" value="CALPAIN_CAT"/>
    <property type="match status" value="1"/>
</dbReference>
<dbReference type="AlphaFoldDB" id="A0AAV2YI46"/>
<dbReference type="SUPFAM" id="SSF54001">
    <property type="entry name" value="Cysteine proteinases"/>
    <property type="match status" value="1"/>
</dbReference>
<sequence>MPPPLPAPVLPPADTVKPIWTPLSTPLGVFPEWPGAAALANEDWGHMETPFVDETMPVTHFPLPADLDSTAEVAWKRPHQFLPPIVDAPPPVAAAQPAPVAEPAKKEPPGKKGAPPPKKSAAPPEPEPPKKPAAPPKYAYVLFVEPHEADRQAVAAQTHAQPPALAMDPKKGASQAPAVSAAAAAAATPAATGAGAGHGPVARQLTREFRRLWSPQEEEDLAKWRKEEERIERERENRERVYMAYEEAIAFVVNDRPRAFVNEEDIDVDDLVDDGVDDDDADVAVGASESSPYGILPPAKIDITPNAVSKPEIPHGETVHPDMASCLLIIHELYEQWTHDLHDDTKPPFLWEAIYPQDARGVPVYNPGGKYSVKLFVLGKWRRIDIDDRLPVLKDGNIAYLTSSMRSEIWPALLVKAIYKVASWLHGFAAPDVIAAAMNPTESTIWHTTHVLSTLTAWKTSKWKPAIQDQNPYQQLAEVPRFGVKFLPLGSFSTEEDIGESVAVEEDHSGATGAEPAALDEPEVYPPWKTRVVICCNAAKSASPLRFREASLLTSLVGDVGNANLKCTSFNGPVGISEEVAAVEATPFLLLHPPFKHNDLILHTWTKEVHMSEESEHVEWRRFVPPQTSYVVLKVPAGEATEERGSSKIGVLLTLARVSSVVPSEAAEATWKETAAHLRVVADGSAIIIEETEASNSNDKQVVRRPKTIHLDTCTSAYLELDRSRPHHVFRVYPQMSLLYGYSLEVASSAHINIVGSNEYWRNILDVHVVHTDGVQPIMLPNTWNVLFKQNLDFVRNTAEPTPGNTDPDAPPPPVQCVRLFLDLYLSDDALAPFVHMYVVDNDSNAVKRVPRLCSSVSMPLNVSGEYTLVVDCAPRNQAVPEGTWKLMLGSSMPFVKSSTAASTKLTSFGGTYVANKPLLFFRDVILAPKKTFSTTMQLLALLGDSVADHLAIKLEIFDLATGALLSSNTAVGQVHLLQCPRYTKAADDPDEEKSGYIVQGSLDKAVCVVPHEFRSVRPFRNIPKEKVEGSEEAAVDEAPSHAVPEGTLRWKLNIWSIDDVALEPDRTSENRMEAIRQAWAESAKSRETNGTVSRLLFLGQVEAAEAKMKEDNLTEDQMMKLRNRVAWLQRALGARPDGPYLEKTPIDESSERLRTPEEFAHDEAALQSELENIRIQIQQRKDQRAAEKEERNKAVNSLVQTVKDERAEAIKKRQALALQKEEIKRSAAAGAS</sequence>
<dbReference type="InterPro" id="IPR001300">
    <property type="entry name" value="Peptidase_C2_calpain_cat"/>
</dbReference>
<protein>
    <recommendedName>
        <fullName evidence="4">Calpain catalytic domain-containing protein</fullName>
    </recommendedName>
</protein>
<reference evidence="5" key="2">
    <citation type="journal article" date="2023" name="Microbiol Resour">
        <title>Decontamination and Annotation of the Draft Genome Sequence of the Oomycete Lagenidium giganteum ARSEF 373.</title>
        <authorList>
            <person name="Morgan W.R."/>
            <person name="Tartar A."/>
        </authorList>
    </citation>
    <scope>NUCLEOTIDE SEQUENCE</scope>
    <source>
        <strain evidence="5">ARSEF 373</strain>
    </source>
</reference>
<dbReference type="InterPro" id="IPR053033">
    <property type="entry name" value="Androglobin-like"/>
</dbReference>
<feature type="coiled-coil region" evidence="2">
    <location>
        <begin position="1164"/>
        <end position="1206"/>
    </location>
</feature>
<dbReference type="PANTHER" id="PTHR46298:SF1">
    <property type="entry name" value="ANDROGLOBIN"/>
    <property type="match status" value="1"/>
</dbReference>
<feature type="region of interest" description="Disordered" evidence="3">
    <location>
        <begin position="151"/>
        <end position="172"/>
    </location>
</feature>
<feature type="coiled-coil region" evidence="2">
    <location>
        <begin position="214"/>
        <end position="241"/>
    </location>
</feature>
<feature type="compositionally biased region" description="Low complexity" evidence="3">
    <location>
        <begin position="93"/>
        <end position="102"/>
    </location>
</feature>
<reference evidence="5" key="1">
    <citation type="submission" date="2022-11" db="EMBL/GenBank/DDBJ databases">
        <authorList>
            <person name="Morgan W.R."/>
            <person name="Tartar A."/>
        </authorList>
    </citation>
    <scope>NUCLEOTIDE SEQUENCE</scope>
    <source>
        <strain evidence="5">ARSEF 373</strain>
    </source>
</reference>
<dbReference type="Pfam" id="PF00648">
    <property type="entry name" value="Peptidase_C2"/>
    <property type="match status" value="1"/>
</dbReference>
<comment type="caution">
    <text evidence="5">The sequence shown here is derived from an EMBL/GenBank/DDBJ whole genome shotgun (WGS) entry which is preliminary data.</text>
</comment>
<name>A0AAV2YI46_9STRA</name>
<evidence type="ECO:0000256" key="3">
    <source>
        <dbReference type="SAM" id="MobiDB-lite"/>
    </source>
</evidence>
<dbReference type="InterPro" id="IPR038765">
    <property type="entry name" value="Papain-like_cys_pep_sf"/>
</dbReference>
<evidence type="ECO:0000313" key="5">
    <source>
        <dbReference type="EMBL" id="DAZ92399.1"/>
    </source>
</evidence>
<dbReference type="PANTHER" id="PTHR46298">
    <property type="entry name" value="ANDROGLOBIN"/>
    <property type="match status" value="1"/>
</dbReference>
<accession>A0AAV2YI46</accession>
<gene>
    <name evidence="5" type="ORF">N0F65_003782</name>
</gene>
<dbReference type="GO" id="GO:0004198">
    <property type="term" value="F:calcium-dependent cysteine-type endopeptidase activity"/>
    <property type="evidence" value="ECO:0007669"/>
    <property type="project" value="InterPro"/>
</dbReference>
<evidence type="ECO:0000313" key="6">
    <source>
        <dbReference type="Proteomes" id="UP001146120"/>
    </source>
</evidence>
<proteinExistence type="predicted"/>
<evidence type="ECO:0000256" key="2">
    <source>
        <dbReference type="SAM" id="Coils"/>
    </source>
</evidence>
<keyword evidence="6" id="KW-1185">Reference proteome</keyword>
<feature type="domain" description="Calpain catalytic" evidence="4">
    <location>
        <begin position="292"/>
        <end position="421"/>
    </location>
</feature>
<evidence type="ECO:0000256" key="1">
    <source>
        <dbReference type="PROSITE-ProRule" id="PRU00239"/>
    </source>
</evidence>
<evidence type="ECO:0000259" key="4">
    <source>
        <dbReference type="PROSITE" id="PS50203"/>
    </source>
</evidence>
<keyword evidence="2" id="KW-0175">Coiled coil</keyword>
<dbReference type="Proteomes" id="UP001146120">
    <property type="component" value="Unassembled WGS sequence"/>
</dbReference>
<organism evidence="5 6">
    <name type="scientific">Lagenidium giganteum</name>
    <dbReference type="NCBI Taxonomy" id="4803"/>
    <lineage>
        <taxon>Eukaryota</taxon>
        <taxon>Sar</taxon>
        <taxon>Stramenopiles</taxon>
        <taxon>Oomycota</taxon>
        <taxon>Peronosporomycetes</taxon>
        <taxon>Pythiales</taxon>
        <taxon>Pythiaceae</taxon>
    </lineage>
</organism>
<feature type="compositionally biased region" description="Pro residues" evidence="3">
    <location>
        <begin position="114"/>
        <end position="134"/>
    </location>
</feature>